<feature type="compositionally biased region" description="Basic residues" evidence="1">
    <location>
        <begin position="3872"/>
        <end position="3883"/>
    </location>
</feature>
<feature type="compositionally biased region" description="Low complexity" evidence="1">
    <location>
        <begin position="4720"/>
        <end position="4739"/>
    </location>
</feature>
<feature type="compositionally biased region" description="Basic residues" evidence="1">
    <location>
        <begin position="3679"/>
        <end position="3691"/>
    </location>
</feature>
<feature type="compositionally biased region" description="Basic and acidic residues" evidence="1">
    <location>
        <begin position="4099"/>
        <end position="4112"/>
    </location>
</feature>
<feature type="region of interest" description="Disordered" evidence="1">
    <location>
        <begin position="683"/>
        <end position="814"/>
    </location>
</feature>
<feature type="region of interest" description="Disordered" evidence="1">
    <location>
        <begin position="3065"/>
        <end position="3122"/>
    </location>
</feature>
<feature type="compositionally biased region" description="Basic residues" evidence="1">
    <location>
        <begin position="1374"/>
        <end position="1384"/>
    </location>
</feature>
<feature type="compositionally biased region" description="Low complexity" evidence="1">
    <location>
        <begin position="4131"/>
        <end position="4140"/>
    </location>
</feature>
<feature type="region of interest" description="Disordered" evidence="1">
    <location>
        <begin position="619"/>
        <end position="671"/>
    </location>
</feature>
<feature type="compositionally biased region" description="Polar residues" evidence="1">
    <location>
        <begin position="1700"/>
        <end position="1709"/>
    </location>
</feature>
<feature type="compositionally biased region" description="Low complexity" evidence="1">
    <location>
        <begin position="4897"/>
        <end position="4906"/>
    </location>
</feature>
<feature type="compositionally biased region" description="Basic residues" evidence="1">
    <location>
        <begin position="1792"/>
        <end position="1803"/>
    </location>
</feature>
<evidence type="ECO:0000256" key="1">
    <source>
        <dbReference type="SAM" id="MobiDB-lite"/>
    </source>
</evidence>
<feature type="compositionally biased region" description="Polar residues" evidence="1">
    <location>
        <begin position="747"/>
        <end position="764"/>
    </location>
</feature>
<feature type="region of interest" description="Disordered" evidence="1">
    <location>
        <begin position="833"/>
        <end position="921"/>
    </location>
</feature>
<feature type="region of interest" description="Disordered" evidence="1">
    <location>
        <begin position="4367"/>
        <end position="4415"/>
    </location>
</feature>
<protein>
    <submittedName>
        <fullName evidence="2">Uncharacterized protein</fullName>
    </submittedName>
</protein>
<organism evidence="2 3">
    <name type="scientific">Clytia hemisphaerica</name>
    <dbReference type="NCBI Taxonomy" id="252671"/>
    <lineage>
        <taxon>Eukaryota</taxon>
        <taxon>Metazoa</taxon>
        <taxon>Cnidaria</taxon>
        <taxon>Hydrozoa</taxon>
        <taxon>Hydroidolina</taxon>
        <taxon>Leptothecata</taxon>
        <taxon>Obeliida</taxon>
        <taxon>Clytiidae</taxon>
        <taxon>Clytia</taxon>
    </lineage>
</organism>
<feature type="compositionally biased region" description="Polar residues" evidence="1">
    <location>
        <begin position="454"/>
        <end position="464"/>
    </location>
</feature>
<feature type="compositionally biased region" description="Basic and acidic residues" evidence="1">
    <location>
        <begin position="4151"/>
        <end position="4164"/>
    </location>
</feature>
<feature type="compositionally biased region" description="Polar residues" evidence="1">
    <location>
        <begin position="4231"/>
        <end position="4241"/>
    </location>
</feature>
<feature type="compositionally biased region" description="Polar residues" evidence="1">
    <location>
        <begin position="4251"/>
        <end position="4281"/>
    </location>
</feature>
<feature type="region of interest" description="Disordered" evidence="1">
    <location>
        <begin position="5381"/>
        <end position="5402"/>
    </location>
</feature>
<feature type="compositionally biased region" description="Basic and acidic residues" evidence="1">
    <location>
        <begin position="1881"/>
        <end position="1907"/>
    </location>
</feature>
<feature type="compositionally biased region" description="Polar residues" evidence="1">
    <location>
        <begin position="3156"/>
        <end position="3165"/>
    </location>
</feature>
<feature type="region of interest" description="Disordered" evidence="1">
    <location>
        <begin position="4487"/>
        <end position="4541"/>
    </location>
</feature>
<dbReference type="Proteomes" id="UP000594262">
    <property type="component" value="Unplaced"/>
</dbReference>
<feature type="compositionally biased region" description="Low complexity" evidence="1">
    <location>
        <begin position="5305"/>
        <end position="5320"/>
    </location>
</feature>
<feature type="compositionally biased region" description="Basic residues" evidence="1">
    <location>
        <begin position="1251"/>
        <end position="1260"/>
    </location>
</feature>
<feature type="region of interest" description="Disordered" evidence="1">
    <location>
        <begin position="2893"/>
        <end position="2918"/>
    </location>
</feature>
<feature type="compositionally biased region" description="Basic and acidic residues" evidence="1">
    <location>
        <begin position="900"/>
        <end position="921"/>
    </location>
</feature>
<feature type="compositionally biased region" description="Polar residues" evidence="1">
    <location>
        <begin position="1734"/>
        <end position="1745"/>
    </location>
</feature>
<feature type="compositionally biased region" description="Basic and acidic residues" evidence="1">
    <location>
        <begin position="498"/>
        <end position="518"/>
    </location>
</feature>
<feature type="compositionally biased region" description="Basic residues" evidence="1">
    <location>
        <begin position="3648"/>
        <end position="3660"/>
    </location>
</feature>
<feature type="compositionally biased region" description="Basic residues" evidence="1">
    <location>
        <begin position="1623"/>
        <end position="1632"/>
    </location>
</feature>
<feature type="compositionally biased region" description="Basic and acidic residues" evidence="1">
    <location>
        <begin position="799"/>
        <end position="814"/>
    </location>
</feature>
<feature type="region of interest" description="Disordered" evidence="1">
    <location>
        <begin position="2644"/>
        <end position="2725"/>
    </location>
</feature>
<feature type="compositionally biased region" description="Low complexity" evidence="1">
    <location>
        <begin position="2123"/>
        <end position="2182"/>
    </location>
</feature>
<feature type="region of interest" description="Disordered" evidence="1">
    <location>
        <begin position="963"/>
        <end position="1834"/>
    </location>
</feature>
<feature type="compositionally biased region" description="Polar residues" evidence="1">
    <location>
        <begin position="5382"/>
        <end position="5399"/>
    </location>
</feature>
<feature type="compositionally biased region" description="Basic and acidic residues" evidence="1">
    <location>
        <begin position="2189"/>
        <end position="2210"/>
    </location>
</feature>
<feature type="compositionally biased region" description="Basic residues" evidence="1">
    <location>
        <begin position="850"/>
        <end position="861"/>
    </location>
</feature>
<feature type="region of interest" description="Disordered" evidence="1">
    <location>
        <begin position="5265"/>
        <end position="5368"/>
    </location>
</feature>
<feature type="region of interest" description="Disordered" evidence="1">
    <location>
        <begin position="2422"/>
        <end position="2625"/>
    </location>
</feature>
<feature type="compositionally biased region" description="Basic residues" evidence="1">
    <location>
        <begin position="3281"/>
        <end position="3290"/>
    </location>
</feature>
<feature type="region of interest" description="Disordered" evidence="1">
    <location>
        <begin position="3957"/>
        <end position="4175"/>
    </location>
</feature>
<feature type="compositionally biased region" description="Polar residues" evidence="1">
    <location>
        <begin position="4740"/>
        <end position="4757"/>
    </location>
</feature>
<feature type="compositionally biased region" description="Basic residues" evidence="1">
    <location>
        <begin position="3369"/>
        <end position="3381"/>
    </location>
</feature>
<feature type="compositionally biased region" description="Basic residues" evidence="1">
    <location>
        <begin position="1188"/>
        <end position="1198"/>
    </location>
</feature>
<feature type="compositionally biased region" description="Basic and acidic residues" evidence="1">
    <location>
        <begin position="3267"/>
        <end position="3280"/>
    </location>
</feature>
<feature type="compositionally biased region" description="Polar residues" evidence="1">
    <location>
        <begin position="2896"/>
        <end position="2913"/>
    </location>
</feature>
<feature type="compositionally biased region" description="Polar residues" evidence="1">
    <location>
        <begin position="2855"/>
        <end position="2881"/>
    </location>
</feature>
<feature type="compositionally biased region" description="Polar residues" evidence="1">
    <location>
        <begin position="649"/>
        <end position="671"/>
    </location>
</feature>
<feature type="compositionally biased region" description="Low complexity" evidence="1">
    <location>
        <begin position="2422"/>
        <end position="2439"/>
    </location>
</feature>
<feature type="compositionally biased region" description="Polar residues" evidence="1">
    <location>
        <begin position="2663"/>
        <end position="2691"/>
    </location>
</feature>
<feature type="compositionally biased region" description="Polar residues" evidence="1">
    <location>
        <begin position="4907"/>
        <end position="4930"/>
    </location>
</feature>
<feature type="compositionally biased region" description="Polar residues" evidence="1">
    <location>
        <begin position="1361"/>
        <end position="1371"/>
    </location>
</feature>
<feature type="compositionally biased region" description="Polar residues" evidence="1">
    <location>
        <begin position="1576"/>
        <end position="1585"/>
    </location>
</feature>
<feature type="compositionally biased region" description="Basic residues" evidence="1">
    <location>
        <begin position="1685"/>
        <end position="1694"/>
    </location>
</feature>
<feature type="compositionally biased region" description="Polar residues" evidence="1">
    <location>
        <begin position="3224"/>
        <end position="3235"/>
    </location>
</feature>
<feature type="compositionally biased region" description="Polar residues" evidence="1">
    <location>
        <begin position="4791"/>
        <end position="4806"/>
    </location>
</feature>
<feature type="compositionally biased region" description="Basic and acidic residues" evidence="1">
    <location>
        <begin position="4043"/>
        <end position="4056"/>
    </location>
</feature>
<feature type="compositionally biased region" description="Basic residues" evidence="1">
    <location>
        <begin position="1281"/>
        <end position="1290"/>
    </location>
</feature>
<feature type="compositionally biased region" description="Basic residues" evidence="1">
    <location>
        <begin position="1716"/>
        <end position="1725"/>
    </location>
</feature>
<feature type="compositionally biased region" description="Polar residues" evidence="1">
    <location>
        <begin position="396"/>
        <end position="413"/>
    </location>
</feature>
<feature type="compositionally biased region" description="Basic residues" evidence="1">
    <location>
        <begin position="1653"/>
        <end position="1663"/>
    </location>
</feature>
<sequence>MESKLLFLSPNEEASHIKRKFEMKRLERLVQVREQEKASSQKMRKEYVQCKVKSINEATYKKKSDQEKEQKAKEIILLVELERRMKALGEAHNLQGKENHGVKKALTADEELHIVERTRLAYKKLQEQQEEHIAMLDKEKALREKIHQMETDRKDNIISQPKPDYDPIQELQPVKLVASTSKLTMESFSTTRFHMGQTLIDGRSYPEVFIEKPGAHDQINAKEAAIEEFERFQMQTEMRENEVHERNEKANLRHHYARNEVILQQAKQTMMVELEDLELRDRQRRSQLVAEIPKKIFQPPYQRQKDAKLRQYELEQAFERVHAVKCDDPMERYYKNADSIIEDIEDVMATDNTLHDEVKTLEIPTKENDQRRHSISMEEELQKELNNNDNRFTTKQPVEMQSQASITSQSNSTKLERLRNKIRDQQKQKHVTISSKAPQEYDAEESTDIDSASVVLQNQQTNKTTTDRKDLSINDSKRHESLRSLQSMNIESAICESDSSKSQEKTSVFDDVPEKTTISEDMEQLPRITVPSQQNLANNQQTSQQTNPLTQQNLEYNQRLLEHQKRVAELQKRHLANKMTNQQLITEAQRIQAPHVNVYLPQAMGADSPSTIVTVAVSTGSPGLESMPDGSLPIPDTSMRQVKPDSELEVSTLNSNQTASSRNRSSNVSPTISRICSSSLRQYPLTGESTTSPGCDTSTQTVTEESNISTQTTVSEDVDSATQTHQLKQHSTKTQTKFNVNFKGHKASTQTPISEEANTGTQTQHSEDAESATQTDNSEYNSSSTQTKMKQHRASTQTRVKEHTNSTQTSHHELEIATQTSFTDIQNQLEVAEETQGLSERALEREESKKHRSKSPTRNKSSKTDQQKIQKKQHELRQQYPEIFTNPEEPEQQSSMTGKGSKDTLNRLKSVRSDLQKQREDLEIRRSKRAMEAAEETMRNSAVSLSRASSHAVNSAAPVLDEGVLQVHSKVGSTRSKIKETKSSTRRNNKDEAIAGVASIPSSSKIKMASPKSPRRVEELKKEGSRLRSKSAERKLEAAESTESTKEHSHRSHRKHKDGHTSKHSSEISGQSSAQLLSEGSATGKKKDSRKDHKRKKSTNEHQLSEFGKGTTRSSTRRTGQKSSIGFTESDIVKLTGNKDLQLPTTLREEENLSDESCISISFDVPEEFKRKKSTSKRNDAEVSESSRKKKSSPRSSRRHDVDSAMSLASNAEISGSSVKKKSSPKSSRRYDIDNAMSLASNAEVNEPSMKKKSSPKSSRKHDIDSAMSLASNAEISGSSVKKKSSPKSSRRYDIDNAMSLASNAEVNEPSMKKKSSPKSSRKHDIDSAMSLASNAEIPGSSIKKKSSPRSSRKHDIDSAMSLTSNAEITGSSMKKKSSPKSSRRHDIDNAMSLASNAEVNEPSMKKKSSPKSSRKHDIDSAMSLALNAEIPGSSKTKKSSPKSSRRHDVDSAMSLASNAEITGSSIKNKSSPRSSRRHDIDNAMSLASNPEVSEPSMKKKSSPRSSRKHDVDNAMSLTSSAEVNEPSTKKKSSPKSSRRHDIDSSLSLASNAEIPGPSKTKKSSPKSSRRHDVESTMSLASNAEVSEPSIKKKSSPRSPRRHDIDNAMSLTSSAEVNEPSTKKKSSPKSSRRHDIDSSLSLASNAEIPGPSKTKKSSPKSSRRHDVESTMSLASNAEVSEPSMKKKSSPKSSRRHDVESTMSLASNAEVSEPSMKKKSSPKSSRRHDIDSAISLVSNAEISASSKTKKSHKNVPIVEGIVTESSLALSAEPSTPGLSKSKKTSPESLRRVHELKRHGTKSRSKVTDEESEIHQISKDSSHKSLHQGSDGKKTSQSIAALPAFSTTEANTSSLIVEHGSPDIVQCTDMSNVAVVLTADSKHRHEISPKNSHRIREYDRSHTSHDSLSRHSKSKHSPKSQHKMDDHKSKNTHSTATLNPSKHGTHSTATLNPNKHGTHSTATLSPSNHTVKPGQQSAMLLSPNSIVIGKSRSNVKSGNSTHGLKKKSALILQKVKDNKTVAKDNELSPKGSSRMKEIQRKDVAGHSHHSFDSLHQNFSHRIGEPSDNVVDSMPIFMIEAVESASKENERSPRKKGSHTRTSRSHTGDSRSHTGGSQSHALNSRSHTGNSRSHTGSSRSHTGSSRSHTGSSRSHTGSSRSHTGSSRSHTSRSHTGSSRSHTGGSRSRKESRRALDPYQSKKELSKGSDKDDSSIDFTVSASVGGPVQSDANKVTSRNSFYIDRKHTRSSTSATRSVINGVRSIPAVDEILNELHDLQNQIQSHQQVDQLLQQGVSSSSHQLASQGKLSQSSNQQSSAHLINSISRNSILGHPTPTVEIYSRIDASTSNQSIIHFPSIAQLHSSVNNSDIPIDSGNHGRSPSPSLVEAVLSQDLTCMSPLSNLKLHSNANSSQLENSLGNLQLDSSLSNSQLDNSLRNSQLNHSRGSSKNEHSVSDSLHHNSLSDLASDNSLSNSQLEQSLSDSQLNNSLGNSQSQHSVNSQSQHSVNSQSQHSINSQSQHSVNSQSQHSVNSQLENSLSNSQHDNSLSNLQLDSSLSNSQVDPNLERRSSSLSNSFSEDNSDIADSNSQLGNATSNYKQHSPRASHGQVQPNRSNLNFDSQMQQRCPSPSLLDAVLSKDITSMDALNNQQSHPNHSHPNHSYSQFDNSTNNMQFNPRFSNVQVDSSRSNSDVKQSNQQSHPNHSHPNHSYSQLGDAQSNSLFNPRFSNVQVDPRRSNLDFNQSANLDPQLHQRCPSPSLLDAVISKHIPSMNALSNQQVHPKQSYSQLGDAASRMNGLSNQQIHSNQGYSQLDFGADIAQLDQSRNNLDGNHSVNIGNSQLDNFMSNSQLDLGYQRRGQNPSLLNANPVTSKGSSMHGASQSKVHLGASTVQLDPRASNLQSNNPVSDSNLNPQMQERCPSPSLLDAVLSKDIPSMNALSNLQLHSGVSNSQLDNSASNSQLDPGYQRQSQNPSLLNANSVTSKGSSMHGASQSKVHLDASTVQLDPSASNLQSNNPTTRASHGQFGSNLHFDRSVSNSNLDPQMQQRCPSPSLLDAVISQHIPSMNALGNQQSHPNHSYSQFDNSTNNMQFNPRFSNVQVDPSRSNFDVNGSESLDPQMQQRCPSPSLLDAVLSNNIASMNALSNLQLHSDINNSQLDNSISNSHNPHLHNMDPNASSLGVAISNELRMHVPSNSQFDQTFSDSEVDPELITVSDLSHSDDPSNGEIQMNTKSNTKLGPGFEEDTKSSHRVASHSRHNRSHSPSNSKLDPRLEHGSKSSHRDKSHSRHNGRHSPSNLQLGQDVEVESRSSHRIKSHSKIRDHSPSNSKLEPRLEHASKSSHRVKSPSRHNGRHSPSNLQLGQNLEEGSKSTHRIKSHSRHDGRHSPSNLQLGQDLEEGSKSTHRVKSHSRHDGRHSPSNLQLGQYLEEGSKSTHRVKSHSRHDGRHSPSNLQLGQDLEEGSKSTHRVKRHSRHDGRHSPSNLQSDQDLEDGSKSSHRVKRHSSHDGRHSPSTLQSDQDLEEGSKSSHRVKRHSSHDGRHSPSNLQSDQDLEEGSKSTHRVKRHSSHDGRHSPSNLQSDQDLEEGSKSSHRVKRHSSHDGRHSPSNLQSDQDLEEGSKSTHRVKRHSSHDGRLSPSTLQSDQDLEEGSKSSHRVKSHSRHDGRHSPSNLQLEQYLEEGSKSTHRVKRHSRHDGRHSPSNLQLGQDLEEDQDLEEGSKSTHRVKRHSSHDGRHSPSTLQSDQDLEEGSKSSHRVKRHSSHDGRHSPSNLQSDQDLEEGSKSSHRVKRHSSHDGRHSLSNLQSDQDLKEGSKSTHRVKRHSSHDGRHSPSNLQLVQDLEEGSKSTHRVKSHSKKCRADSPSNSKLGASFREDTKSSHRVKSHSKHSRSPSPTNSQLNSNDSSSVQIGSSFEDGFTMNVPGNSGLRNSQLISELEVDSNQSDFDDSASEDIHIDVPSKFQVGLESRSHHASKKSRTHVQSNLQLSPDHKTTSKTSHLDASHSHQNRSHSPSNSQLDPRHQRKSKSSHIDTAPSGHSRMEVTGNSQLSQDHEKKRSHLDTSHSRHVPSNSQLDPHHQRKSKSSHIDTAPSGHSRMEVAGNSQLSQDHEKKRSHLDTSHSRHVPSNSQLQRKSKSSHIHSTLSSQSKTQMSSNVQLSPDHETKNSHLDASHSRQNRVHSPSNLQLDSQLQRKSKSSHMHTAPSTQCAILAPSSNQLSPNLKRKSKTSHLNTSHSNHSRMQGSTDNQLCPESLKRKSKISQVNVSHSRQASSIQQLDSGEPQLQRTSKSSHIDTALSKKSRSHVTNNSHLNADFLERARKSSHLHTLASRQRVEATSSRSTSPETLDDLLGRLSPHSIEALMNKTREELSESILTSNSMLQSGSSGLKSLSSTEREFNEGGPIPSYNNVNDPQTQSSPSLEQWKQSLLDSQLSDHWLFSSKPYPQNENDYDDDVPVLSSDNLNGGASGIHKVSENPLVSPIKEVDENLINTPYSKHNSMGSLQEQTLSAGSRLGSHVSSGYSQNGLSLTRQSGSNQSEDDTPPRLSNHSAGVIESANQSATLIGNERLHQYDNSEEEMQRFLELNETFRNSRKSMDDTLILDNHYSSNDMLPELAADSDYFMAMGSSQLHQDSSIIFQQSPISFHSPQARSFQNLRPVQASPGADANTESSMTVDEILQNNRHILEDMSKSNSGSGTSDSLKSYHALLEHVKRLPLIHAREQQDFINSFNINNMPPNNQFKPPNQQNGKRSPQGGTRSPQPQRPTSPGLLGYNTAGQFGFPDGKRASTNRKQKQLEAQALSNLGSPGKQGSSKESPGKVDPPSAQLPRSPGPAKPILRHSNHSGNNQYSPRSQGSGSFQPVPQKHRSSHNIPGPSGYTKSPESRNLDNNDLDVDSMSSFHPEPLISSTAISSSINTQTPQHHLQGYKSGNNDQNHNLQSDSYFVQSGMRMSRFSQEDSAIHHQNLAALAELESDTSLDNSLHQFDRYYNPDSSTNGHEMMGASQVSQEVNQVSFRRITRDEPKTEMHPQFSGVVNNVTNSNEPMTSATQYQRDGHPTDLDSHFSSIAINAEHSNNNVTPNDDRHFEEEDLAEQPITPSPIVFTGGAPISSVQSNSSGELQESDLDGQLYQQRKHHNEFVMSYFHDTSPEMLSFTKTIQSQSDGGGDSNSEFLSLTQGSYMPLPEPGDPTNENASNLNAHQSATRELTRDQILTNQYPSTQHTIQSEDVSLHTHPINMFDSDIPTLSLTATSSKHQQPNYQDHQNTSGIQTLSYTASKQSPGPSSTKAKDSSDVQTLSFTASRKSASPNPRNHPSSIQTPTQTTSQSKPNNRHGSDIPTLSKVATEDIPNSQKTTPTNKSQSSNSITPSSKDRNTLSLLTSDRTISELANLRSSSSPCRLGNQGNSPDATKDTMDLINQLAHSSNLQQHSDTESSELFTVGRLSLDNIEQSRSNIALNPEGKSDLSMLSDLNLSSMSENSLNWTSLVPSRTAPNLNQDLKTECQPNVRGAVSLQDAFLQSNKKFISRSKDRKKEVENAALRQYESKQKAMKSKVQTNLKRNTSKDHIPNESSGISLSATSGASTSSGSGKEKMDKVKRKESVLETKQRTKRLYDRLPEVQRQAAEKQRQEAGQRNREKAQKFHEKLQQHLKKKQEKKH</sequence>
<feature type="compositionally biased region" description="Basic residues" evidence="1">
    <location>
        <begin position="1499"/>
        <end position="1508"/>
    </location>
</feature>
<feature type="compositionally biased region" description="Polar residues" evidence="1">
    <location>
        <begin position="2948"/>
        <end position="3026"/>
    </location>
</feature>
<feature type="compositionally biased region" description="Basic residues" evidence="1">
    <location>
        <begin position="3462"/>
        <end position="3474"/>
    </location>
</feature>
<feature type="compositionally biased region" description="Low complexity" evidence="1">
    <location>
        <begin position="5562"/>
        <end position="5579"/>
    </location>
</feature>
<feature type="compositionally biased region" description="Polar residues" evidence="1">
    <location>
        <begin position="2605"/>
        <end position="2625"/>
    </location>
</feature>
<feature type="compositionally biased region" description="Basic and acidic residues" evidence="1">
    <location>
        <begin position="1015"/>
        <end position="1047"/>
    </location>
</feature>
<evidence type="ECO:0000313" key="2">
    <source>
        <dbReference type="EnsemblMetazoa" id="CLYHEMP008330.1"/>
    </source>
</evidence>
<feature type="compositionally biased region" description="Polar residues" evidence="1">
    <location>
        <begin position="4326"/>
        <end position="4336"/>
    </location>
</feature>
<feature type="compositionally biased region" description="Basic residues" evidence="1">
    <location>
        <begin position="5639"/>
        <end position="5649"/>
    </location>
</feature>
<feature type="compositionally biased region" description="Polar residues" evidence="1">
    <location>
        <begin position="4487"/>
        <end position="4501"/>
    </location>
</feature>
<feature type="compositionally biased region" description="Polar residues" evidence="1">
    <location>
        <begin position="2110"/>
        <end position="2122"/>
    </location>
</feature>
<feature type="compositionally biased region" description="Low complexity" evidence="1">
    <location>
        <begin position="4370"/>
        <end position="4384"/>
    </location>
</feature>
<feature type="compositionally biased region" description="Basic residues" evidence="1">
    <location>
        <begin position="1406"/>
        <end position="1415"/>
    </location>
</feature>
<feature type="compositionally biased region" description="Polar residues" evidence="1">
    <location>
        <begin position="771"/>
        <end position="798"/>
    </location>
</feature>
<feature type="region of interest" description="Disordered" evidence="1">
    <location>
        <begin position="421"/>
        <end position="526"/>
    </location>
</feature>
<feature type="region of interest" description="Disordered" evidence="1">
    <location>
        <begin position="3156"/>
        <end position="3176"/>
    </location>
</feature>
<feature type="compositionally biased region" description="Polar residues" evidence="1">
    <location>
        <begin position="2581"/>
        <end position="2597"/>
    </location>
</feature>
<feature type="compositionally biased region" description="Basic and acidic residues" evidence="1">
    <location>
        <begin position="465"/>
        <end position="482"/>
    </location>
</feature>
<dbReference type="OrthoDB" id="5977325at2759"/>
<feature type="compositionally biased region" description="Polar residues" evidence="1">
    <location>
        <begin position="4201"/>
        <end position="4211"/>
    </location>
</feature>
<feature type="compositionally biased region" description="Basic and acidic residues" evidence="1">
    <location>
        <begin position="1804"/>
        <end position="1821"/>
    </location>
</feature>
<name>A0A7M5V9A4_9CNID</name>
<feature type="compositionally biased region" description="Basic residues" evidence="1">
    <location>
        <begin position="1592"/>
        <end position="1601"/>
    </location>
</feature>
<feature type="compositionally biased region" description="Basic residues" evidence="1">
    <location>
        <begin position="3840"/>
        <end position="3850"/>
    </location>
</feature>
<feature type="compositionally biased region" description="Polar residues" evidence="1">
    <location>
        <begin position="3033"/>
        <end position="3048"/>
    </location>
</feature>
<feature type="compositionally biased region" description="Polar residues" evidence="1">
    <location>
        <begin position="1067"/>
        <end position="1081"/>
    </location>
</feature>
<dbReference type="EnsemblMetazoa" id="CLYHEMT008330.1">
    <property type="protein sequence ID" value="CLYHEMP008330.1"/>
    <property type="gene ID" value="CLYHEMG008330"/>
</dbReference>
<feature type="compositionally biased region" description="Basic residues" evidence="1">
    <location>
        <begin position="1048"/>
        <end position="1058"/>
    </location>
</feature>
<feature type="compositionally biased region" description="Low complexity" evidence="1">
    <location>
        <begin position="1465"/>
        <end position="1474"/>
    </location>
</feature>
<feature type="compositionally biased region" description="Basic and acidic residues" evidence="1">
    <location>
        <begin position="862"/>
        <end position="877"/>
    </location>
</feature>
<feature type="compositionally biased region" description="Polar residues" evidence="1">
    <location>
        <begin position="1762"/>
        <end position="1777"/>
    </location>
</feature>
<feature type="compositionally biased region" description="Basic residues" evidence="1">
    <location>
        <begin position="3337"/>
        <end position="3351"/>
    </location>
</feature>
<feature type="compositionally biased region" description="Polar residues" evidence="1">
    <location>
        <begin position="5339"/>
        <end position="5368"/>
    </location>
</feature>
<feature type="compositionally biased region" description="Basic residues" evidence="1">
    <location>
        <begin position="1343"/>
        <end position="1353"/>
    </location>
</feature>
<feature type="compositionally biased region" description="Polar residues" evidence="1">
    <location>
        <begin position="1930"/>
        <end position="1973"/>
    </location>
</feature>
<feature type="compositionally biased region" description="Low complexity" evidence="1">
    <location>
        <begin position="2457"/>
        <end position="2558"/>
    </location>
</feature>
<feature type="compositionally biased region" description="Polar residues" evidence="1">
    <location>
        <begin position="1455"/>
        <end position="1464"/>
    </location>
</feature>
<feature type="compositionally biased region" description="Basic and acidic residues" evidence="1">
    <location>
        <begin position="977"/>
        <end position="993"/>
    </location>
</feature>
<feature type="compositionally biased region" description="Polar residues" evidence="1">
    <location>
        <begin position="5284"/>
        <end position="5304"/>
    </location>
</feature>
<feature type="compositionally biased region" description="Basic residues" evidence="1">
    <location>
        <begin position="2090"/>
        <end position="2101"/>
    </location>
</feature>
<feature type="compositionally biased region" description="Polar residues" evidence="1">
    <location>
        <begin position="2708"/>
        <end position="2725"/>
    </location>
</feature>
<feature type="region of interest" description="Disordered" evidence="1">
    <location>
        <begin position="4315"/>
        <end position="4341"/>
    </location>
</feature>
<feature type="region of interest" description="Disordered" evidence="1">
    <location>
        <begin position="4201"/>
        <end position="4299"/>
    </location>
</feature>
<feature type="compositionally biased region" description="Basic residues" evidence="1">
    <location>
        <begin position="3431"/>
        <end position="3443"/>
    </location>
</feature>
<feature type="region of interest" description="Disordered" evidence="1">
    <location>
        <begin position="2948"/>
        <end position="3048"/>
    </location>
</feature>
<feature type="compositionally biased region" description="Polar residues" evidence="1">
    <location>
        <begin position="4397"/>
        <end position="4415"/>
    </location>
</feature>
<feature type="compositionally biased region" description="Polar residues" evidence="1">
    <location>
        <begin position="4508"/>
        <end position="4528"/>
    </location>
</feature>
<feature type="region of interest" description="Disordered" evidence="1">
    <location>
        <begin position="1881"/>
        <end position="1973"/>
    </location>
</feature>
<feature type="compositionally biased region" description="Polar residues" evidence="1">
    <location>
        <begin position="1669"/>
        <end position="1678"/>
    </location>
</feature>
<keyword evidence="3" id="KW-1185">Reference proteome</keyword>
<feature type="compositionally biased region" description="Polar residues" evidence="1">
    <location>
        <begin position="3888"/>
        <end position="3904"/>
    </location>
</feature>
<feature type="compositionally biased region" description="Basic residues" evidence="1">
    <location>
        <begin position="1313"/>
        <end position="1322"/>
    </location>
</feature>
<feature type="compositionally biased region" description="Polar residues" evidence="1">
    <location>
        <begin position="4834"/>
        <end position="4852"/>
    </location>
</feature>
<feature type="compositionally biased region" description="Basic residues" evidence="1">
    <location>
        <begin position="1436"/>
        <end position="1446"/>
    </location>
</feature>
<feature type="region of interest" description="Disordered" evidence="1">
    <location>
        <begin position="2080"/>
        <end position="2229"/>
    </location>
</feature>
<feature type="compositionally biased region" description="Basic residues" evidence="1">
    <location>
        <begin position="3247"/>
        <end position="3259"/>
    </location>
</feature>
<feature type="region of interest" description="Disordered" evidence="1">
    <location>
        <begin position="5534"/>
        <end position="5649"/>
    </location>
</feature>
<feature type="region of interest" description="Disordered" evidence="1">
    <location>
        <begin position="396"/>
        <end position="415"/>
    </location>
</feature>
<feature type="compositionally biased region" description="Basic residues" evidence="1">
    <location>
        <begin position="1560"/>
        <end position="1570"/>
    </location>
</feature>
<proteinExistence type="predicted"/>
<feature type="compositionally biased region" description="Basic residues" evidence="1">
    <location>
        <begin position="3400"/>
        <end position="3412"/>
    </location>
</feature>
<feature type="region of interest" description="Disordered" evidence="1">
    <location>
        <begin position="2852"/>
        <end position="2881"/>
    </location>
</feature>
<feature type="compositionally biased region" description="Basic residues" evidence="1">
    <location>
        <begin position="1530"/>
        <end position="1539"/>
    </location>
</feature>
<feature type="region of interest" description="Disordered" evidence="1">
    <location>
        <begin position="4720"/>
        <end position="4930"/>
    </location>
</feature>
<feature type="compositionally biased region" description="Polar residues" evidence="1">
    <location>
        <begin position="3352"/>
        <end position="3361"/>
    </location>
</feature>
<feature type="compositionally biased region" description="Basic and acidic residues" evidence="1">
    <location>
        <begin position="3317"/>
        <end position="3336"/>
    </location>
</feature>
<evidence type="ECO:0000313" key="3">
    <source>
        <dbReference type="Proteomes" id="UP000594262"/>
    </source>
</evidence>
<feature type="compositionally biased region" description="Basic and acidic residues" evidence="1">
    <location>
        <begin position="1177"/>
        <end position="1187"/>
    </location>
</feature>
<feature type="compositionally biased region" description="Polar residues" evidence="1">
    <location>
        <begin position="683"/>
        <end position="726"/>
    </location>
</feature>
<accession>A0A7M5V9A4</accession>
<feature type="compositionally biased region" description="Basic and acidic residues" evidence="1">
    <location>
        <begin position="3981"/>
        <end position="3996"/>
    </location>
</feature>
<feature type="compositionally biased region" description="Basic residues" evidence="1">
    <location>
        <begin position="1908"/>
        <end position="1919"/>
    </location>
</feature>
<reference evidence="2" key="1">
    <citation type="submission" date="2021-01" db="UniProtKB">
        <authorList>
            <consortium name="EnsemblMetazoa"/>
        </authorList>
    </citation>
    <scope>IDENTIFICATION</scope>
</reference>
<feature type="compositionally biased region" description="Basic and acidic residues" evidence="1">
    <location>
        <begin position="5580"/>
        <end position="5638"/>
    </location>
</feature>
<feature type="region of interest" description="Disordered" evidence="1">
    <location>
        <begin position="3213"/>
        <end position="3917"/>
    </location>
</feature>
<feature type="compositionally biased region" description="Basic and acidic residues" evidence="1">
    <location>
        <begin position="2445"/>
        <end position="2456"/>
    </location>
</feature>
<feature type="compositionally biased region" description="Polar residues" evidence="1">
    <location>
        <begin position="5265"/>
        <end position="5277"/>
    </location>
</feature>
<feature type="compositionally biased region" description="Basic residues" evidence="1">
    <location>
        <begin position="1219"/>
        <end position="1228"/>
    </location>
</feature>